<evidence type="ECO:0000256" key="1">
    <source>
        <dbReference type="SAM" id="Phobius"/>
    </source>
</evidence>
<gene>
    <name evidence="2" type="ORF">SE15_10855</name>
</gene>
<proteinExistence type="predicted"/>
<feature type="transmembrane region" description="Helical" evidence="1">
    <location>
        <begin position="12"/>
        <end position="30"/>
    </location>
</feature>
<comment type="caution">
    <text evidence="2">The sequence shown here is derived from an EMBL/GenBank/DDBJ whole genome shotgun (WGS) entry which is preliminary data.</text>
</comment>
<sequence>MASKTSDTRFLRRLVITLLTVATAAIHFSLLFPDPVFILNGLGYLILLGAYLLGPSRLGERFRWVRYGFIAYTGLTVLLWILIGARTPLGYFTKLIEIALIGVLITDRT</sequence>
<protein>
    <submittedName>
        <fullName evidence="2">Uncharacterized protein</fullName>
    </submittedName>
</protein>
<evidence type="ECO:0000313" key="2">
    <source>
        <dbReference type="EMBL" id="KPL82604.1"/>
    </source>
</evidence>
<keyword evidence="1" id="KW-0812">Transmembrane</keyword>
<organism evidence="2 3">
    <name type="scientific">Thermanaerothrix daxensis</name>
    <dbReference type="NCBI Taxonomy" id="869279"/>
    <lineage>
        <taxon>Bacteria</taxon>
        <taxon>Bacillati</taxon>
        <taxon>Chloroflexota</taxon>
        <taxon>Anaerolineae</taxon>
        <taxon>Anaerolineales</taxon>
        <taxon>Anaerolineaceae</taxon>
        <taxon>Thermanaerothrix</taxon>
    </lineage>
</organism>
<dbReference type="Proteomes" id="UP000050544">
    <property type="component" value="Unassembled WGS sequence"/>
</dbReference>
<name>A0A0P6XQ54_9CHLR</name>
<keyword evidence="1" id="KW-1133">Transmembrane helix</keyword>
<dbReference type="RefSeq" id="WP_054522124.1">
    <property type="nucleotide sequence ID" value="NZ_LGKO01000005.1"/>
</dbReference>
<keyword evidence="3" id="KW-1185">Reference proteome</keyword>
<reference evidence="2 3" key="1">
    <citation type="submission" date="2015-07" db="EMBL/GenBank/DDBJ databases">
        <title>Whole genome sequence of Thermanaerothrix daxensis DSM 23592.</title>
        <authorList>
            <person name="Hemp J."/>
            <person name="Ward L.M."/>
            <person name="Pace L.A."/>
            <person name="Fischer W.W."/>
        </authorList>
    </citation>
    <scope>NUCLEOTIDE SEQUENCE [LARGE SCALE GENOMIC DNA]</scope>
    <source>
        <strain evidence="2 3">GNS-1</strain>
    </source>
</reference>
<feature type="transmembrane region" description="Helical" evidence="1">
    <location>
        <begin position="65"/>
        <end position="83"/>
    </location>
</feature>
<keyword evidence="1" id="KW-0472">Membrane</keyword>
<accession>A0A0P6XQ54</accession>
<dbReference type="AlphaFoldDB" id="A0A0P6XQ54"/>
<evidence type="ECO:0000313" key="3">
    <source>
        <dbReference type="Proteomes" id="UP000050544"/>
    </source>
</evidence>
<dbReference type="OrthoDB" id="166326at2"/>
<dbReference type="EMBL" id="LGKO01000005">
    <property type="protein sequence ID" value="KPL82604.1"/>
    <property type="molecule type" value="Genomic_DNA"/>
</dbReference>
<feature type="transmembrane region" description="Helical" evidence="1">
    <location>
        <begin position="36"/>
        <end position="53"/>
    </location>
</feature>